<name>A0A934VLM2_9BACT</name>
<dbReference type="InterPro" id="IPR029062">
    <property type="entry name" value="Class_I_gatase-like"/>
</dbReference>
<dbReference type="EMBL" id="JAENIO010000007">
    <property type="protein sequence ID" value="MBK1833251.1"/>
    <property type="molecule type" value="Genomic_DNA"/>
</dbReference>
<organism evidence="3 4">
    <name type="scientific">Roseibacillus ishigakijimensis</name>
    <dbReference type="NCBI Taxonomy" id="454146"/>
    <lineage>
        <taxon>Bacteria</taxon>
        <taxon>Pseudomonadati</taxon>
        <taxon>Verrucomicrobiota</taxon>
        <taxon>Verrucomicrobiia</taxon>
        <taxon>Verrucomicrobiales</taxon>
        <taxon>Verrucomicrobiaceae</taxon>
        <taxon>Roseibacillus</taxon>
    </lineage>
</organism>
<sequence length="291" mass="31933">MKTLILLLLSCTATLLAAERQQVLIVTGEPEYGSATTLGRIGRILQDEHDLDVVHLRAEKQGETDHLPGLQKALAESDLLILYLRFLILPEAQVTALADYMEKGGNYFAVRTSTHPFRYPAGHPLEEENEAFPLRFFGTPYRGHHGHQTSQVNSVMIARHPILRGVEPRFWTPDFVYGANPLAGQVTPLVIGQALQGTGQAELVSDLGEGFLQRNHCHILAEKDATRLIGSPHPVVWTIADFPGRGLVSTIGARKSFDDPSVTRLFLNGAFWCLGREAEIPPAGLPIPPGN</sequence>
<evidence type="ECO:0000313" key="3">
    <source>
        <dbReference type="EMBL" id="MBK1833251.1"/>
    </source>
</evidence>
<evidence type="ECO:0000256" key="1">
    <source>
        <dbReference type="SAM" id="SignalP"/>
    </source>
</evidence>
<feature type="signal peptide" evidence="1">
    <location>
        <begin position="1"/>
        <end position="17"/>
    </location>
</feature>
<dbReference type="AlphaFoldDB" id="A0A934VLM2"/>
<accession>A0A934VLM2</accession>
<dbReference type="Proteomes" id="UP000604083">
    <property type="component" value="Unassembled WGS sequence"/>
</dbReference>
<reference evidence="3" key="1">
    <citation type="submission" date="2021-01" db="EMBL/GenBank/DDBJ databases">
        <title>Modified the classification status of verrucomicrobia.</title>
        <authorList>
            <person name="Feng X."/>
        </authorList>
    </citation>
    <scope>NUCLEOTIDE SEQUENCE</scope>
    <source>
        <strain evidence="3">KCTC 12986</strain>
    </source>
</reference>
<dbReference type="InterPro" id="IPR029010">
    <property type="entry name" value="ThuA-like"/>
</dbReference>
<proteinExistence type="predicted"/>
<feature type="domain" description="ThuA-like" evidence="2">
    <location>
        <begin position="40"/>
        <end position="273"/>
    </location>
</feature>
<dbReference type="Gene3D" id="3.40.50.880">
    <property type="match status" value="1"/>
</dbReference>
<dbReference type="Pfam" id="PF06283">
    <property type="entry name" value="ThuA"/>
    <property type="match status" value="1"/>
</dbReference>
<keyword evidence="4" id="KW-1185">Reference proteome</keyword>
<dbReference type="SUPFAM" id="SSF52317">
    <property type="entry name" value="Class I glutamine amidotransferase-like"/>
    <property type="match status" value="1"/>
</dbReference>
<feature type="chain" id="PRO_5037289040" evidence="1">
    <location>
        <begin position="18"/>
        <end position="291"/>
    </location>
</feature>
<gene>
    <name evidence="3" type="ORF">JIN78_04190</name>
</gene>
<comment type="caution">
    <text evidence="3">The sequence shown here is derived from an EMBL/GenBank/DDBJ whole genome shotgun (WGS) entry which is preliminary data.</text>
</comment>
<evidence type="ECO:0000259" key="2">
    <source>
        <dbReference type="Pfam" id="PF06283"/>
    </source>
</evidence>
<dbReference type="RefSeq" id="WP_200390686.1">
    <property type="nucleotide sequence ID" value="NZ_JAENIO010000007.1"/>
</dbReference>
<keyword evidence="1" id="KW-0732">Signal</keyword>
<protein>
    <submittedName>
        <fullName evidence="3">ThuA domain-containing protein</fullName>
    </submittedName>
</protein>
<evidence type="ECO:0000313" key="4">
    <source>
        <dbReference type="Proteomes" id="UP000604083"/>
    </source>
</evidence>